<dbReference type="EMBL" id="QWVT01000015">
    <property type="protein sequence ID" value="RID85774.1"/>
    <property type="molecule type" value="Genomic_DNA"/>
</dbReference>
<comment type="caution">
    <text evidence="3">The sequence shown here is derived from an EMBL/GenBank/DDBJ whole genome shotgun (WGS) entry which is preliminary data.</text>
</comment>
<sequence>MNKFNPDKLHVQYMPPASQFAPIEGRKYTLTHSDKTGEIFLSIGARYNTGSIDYDLRDEVLGEWTTRNGEYLLLCKVYISGGEFDEKISKVRYMIFKRELSLALTGMVYGDQSFFTNHPWLLDCPILVQFESSYPEYNDIIYYGTPRQYLTMAAQQQRSIIQA</sequence>
<evidence type="ECO:0000259" key="2">
    <source>
        <dbReference type="Pfam" id="PF12638"/>
    </source>
</evidence>
<evidence type="ECO:0000313" key="3">
    <source>
        <dbReference type="EMBL" id="RID85774.1"/>
    </source>
</evidence>
<proteinExistence type="predicted"/>
<feature type="domain" description="Staygreen protein" evidence="2">
    <location>
        <begin position="3"/>
        <end position="149"/>
    </location>
</feature>
<protein>
    <recommendedName>
        <fullName evidence="2">Staygreen protein domain-containing protein</fullName>
    </recommendedName>
</protein>
<dbReference type="Pfam" id="PF12638">
    <property type="entry name" value="Staygreen"/>
    <property type="match status" value="1"/>
</dbReference>
<reference evidence="3 4" key="1">
    <citation type="submission" date="2018-08" db="EMBL/GenBank/DDBJ databases">
        <title>Bacillus jemisoniae sp. nov., Bacillus chryseoplanitiae sp. nov., Bacillus resnikiae sp. nov., and Bacillus frankliniae sp. nov., isolated from Viking spacecraft and associated surfaces.</title>
        <authorList>
            <person name="Seuylemezian A."/>
            <person name="Vaishampayan P."/>
        </authorList>
    </citation>
    <scope>NUCLEOTIDE SEQUENCE [LARGE SCALE GENOMIC DNA]</scope>
    <source>
        <strain evidence="3 4">JJ-247</strain>
    </source>
</reference>
<dbReference type="OrthoDB" id="1684395at2"/>
<evidence type="ECO:0000256" key="1">
    <source>
        <dbReference type="ARBA" id="ARBA00022946"/>
    </source>
</evidence>
<dbReference type="PANTHER" id="PTHR31750">
    <property type="entry name" value="PROTEIN STAY-GREEN 1, CHLOROPLASTIC-RELATED"/>
    <property type="match status" value="1"/>
</dbReference>
<dbReference type="Proteomes" id="UP000265816">
    <property type="component" value="Unassembled WGS sequence"/>
</dbReference>
<name>A0A398B8G2_9BACI</name>
<gene>
    <name evidence="3" type="ORF">D1970_09575</name>
</gene>
<organism evidence="3 4">
    <name type="scientific">Mesobacillus zeae</name>
    <dbReference type="NCBI Taxonomy" id="1917180"/>
    <lineage>
        <taxon>Bacteria</taxon>
        <taxon>Bacillati</taxon>
        <taxon>Bacillota</taxon>
        <taxon>Bacilli</taxon>
        <taxon>Bacillales</taxon>
        <taxon>Bacillaceae</taxon>
        <taxon>Mesobacillus</taxon>
    </lineage>
</organism>
<keyword evidence="4" id="KW-1185">Reference proteome</keyword>
<dbReference type="AlphaFoldDB" id="A0A398B8G2"/>
<dbReference type="RefSeq" id="WP_119112627.1">
    <property type="nucleotide sequence ID" value="NZ_CBCSEO010000002.1"/>
</dbReference>
<keyword evidence="1" id="KW-0809">Transit peptide</keyword>
<evidence type="ECO:0000313" key="4">
    <source>
        <dbReference type="Proteomes" id="UP000265816"/>
    </source>
</evidence>
<dbReference type="InterPro" id="IPR024438">
    <property type="entry name" value="Staygreen"/>
</dbReference>
<dbReference type="PANTHER" id="PTHR31750:SF4">
    <property type="entry name" value="LP06106P"/>
    <property type="match status" value="1"/>
</dbReference>
<accession>A0A398B8G2</accession>